<gene>
    <name evidence="1" type="ORF">KDA27_13280</name>
</gene>
<evidence type="ECO:0000313" key="1">
    <source>
        <dbReference type="EMBL" id="MCA9756771.1"/>
    </source>
</evidence>
<dbReference type="EMBL" id="JAGQHS010000066">
    <property type="protein sequence ID" value="MCA9756771.1"/>
    <property type="molecule type" value="Genomic_DNA"/>
</dbReference>
<evidence type="ECO:0000313" key="2">
    <source>
        <dbReference type="Proteomes" id="UP000739538"/>
    </source>
</evidence>
<dbReference type="PANTHER" id="PTHR41913">
    <property type="entry name" value="DUF1684 DOMAIN-CONTAINING PROTEIN"/>
    <property type="match status" value="1"/>
</dbReference>
<dbReference type="Proteomes" id="UP000739538">
    <property type="component" value="Unassembled WGS sequence"/>
</dbReference>
<organism evidence="1 2">
    <name type="scientific">Eiseniibacteriota bacterium</name>
    <dbReference type="NCBI Taxonomy" id="2212470"/>
    <lineage>
        <taxon>Bacteria</taxon>
        <taxon>Candidatus Eiseniibacteriota</taxon>
    </lineage>
</organism>
<comment type="caution">
    <text evidence="1">The sequence shown here is derived from an EMBL/GenBank/DDBJ whole genome shotgun (WGS) entry which is preliminary data.</text>
</comment>
<reference evidence="1" key="1">
    <citation type="submission" date="2020-04" db="EMBL/GenBank/DDBJ databases">
        <authorList>
            <person name="Zhang T."/>
        </authorList>
    </citation>
    <scope>NUCLEOTIDE SEQUENCE</scope>
    <source>
        <strain evidence="1">HKST-UBA02</strain>
    </source>
</reference>
<protein>
    <submittedName>
        <fullName evidence="1">DUF1684 domain-containing protein</fullName>
    </submittedName>
</protein>
<sequence length="335" mass="36679">MKLWMQASCPMGISARGASAFALALLLVLIASPSLRAGTSEGKEAEMDLPADYTAETEAWQSKREESIRSRDGWLSIAGFAWLDPGETTIGSGSEPRLPLPDESLPPIAATLTVTRTDSLAYTLRAEVDGVVTVDERTLKAGESIPLSPDASGSATRFTLGRVTAWVLERGGNPALRLKDPESPLFEQLQGLEFFPIDPGWVIDAKFDRFAEPIQMEVPSVLGYMDTTSCYGEVVFDHEGERYTLWPMSDSADDKELFLVFSDGTSGPETYGGGRFLVATVEDDDTVRLDFNRAYNPPCAYNPFTTCPLPPKQNELEFPIEAGEKVPRMTEPARH</sequence>
<dbReference type="Pfam" id="PF07920">
    <property type="entry name" value="DUF1684"/>
    <property type="match status" value="1"/>
</dbReference>
<proteinExistence type="predicted"/>
<accession>A0A956SDU6</accession>
<name>A0A956SDU6_UNCEI</name>
<dbReference type="InterPro" id="IPR012467">
    <property type="entry name" value="DUF1684"/>
</dbReference>
<dbReference type="AlphaFoldDB" id="A0A956SDU6"/>
<dbReference type="PANTHER" id="PTHR41913:SF1">
    <property type="entry name" value="DUF1684 DOMAIN-CONTAINING PROTEIN"/>
    <property type="match status" value="1"/>
</dbReference>
<reference evidence="1" key="2">
    <citation type="journal article" date="2021" name="Microbiome">
        <title>Successional dynamics and alternative stable states in a saline activated sludge microbial community over 9 years.</title>
        <authorList>
            <person name="Wang Y."/>
            <person name="Ye J."/>
            <person name="Ju F."/>
            <person name="Liu L."/>
            <person name="Boyd J.A."/>
            <person name="Deng Y."/>
            <person name="Parks D.H."/>
            <person name="Jiang X."/>
            <person name="Yin X."/>
            <person name="Woodcroft B.J."/>
            <person name="Tyson G.W."/>
            <person name="Hugenholtz P."/>
            <person name="Polz M.F."/>
            <person name="Zhang T."/>
        </authorList>
    </citation>
    <scope>NUCLEOTIDE SEQUENCE</scope>
    <source>
        <strain evidence="1">HKST-UBA02</strain>
    </source>
</reference>